<evidence type="ECO:0000313" key="3">
    <source>
        <dbReference type="Proteomes" id="UP001165653"/>
    </source>
</evidence>
<evidence type="ECO:0008006" key="4">
    <source>
        <dbReference type="Google" id="ProtNLM"/>
    </source>
</evidence>
<feature type="signal peptide" evidence="1">
    <location>
        <begin position="1"/>
        <end position="26"/>
    </location>
</feature>
<reference evidence="2" key="1">
    <citation type="submission" date="2022-10" db="EMBL/GenBank/DDBJ databases">
        <title>Luteolibacter sp. GHJ8, whole genome shotgun sequencing project.</title>
        <authorList>
            <person name="Zhao G."/>
            <person name="Shen L."/>
        </authorList>
    </citation>
    <scope>NUCLEOTIDE SEQUENCE</scope>
    <source>
        <strain evidence="2">GHJ8</strain>
    </source>
</reference>
<dbReference type="Proteomes" id="UP001165653">
    <property type="component" value="Unassembled WGS sequence"/>
</dbReference>
<dbReference type="RefSeq" id="WP_264510803.1">
    <property type="nucleotide sequence ID" value="NZ_JAPDDR010000001.1"/>
</dbReference>
<keyword evidence="1" id="KW-0732">Signal</keyword>
<organism evidence="2 3">
    <name type="scientific">Luteolibacter rhizosphaerae</name>
    <dbReference type="NCBI Taxonomy" id="2989719"/>
    <lineage>
        <taxon>Bacteria</taxon>
        <taxon>Pseudomonadati</taxon>
        <taxon>Verrucomicrobiota</taxon>
        <taxon>Verrucomicrobiia</taxon>
        <taxon>Verrucomicrobiales</taxon>
        <taxon>Verrucomicrobiaceae</taxon>
        <taxon>Luteolibacter</taxon>
    </lineage>
</organism>
<keyword evidence="3" id="KW-1185">Reference proteome</keyword>
<dbReference type="InterPro" id="IPR036186">
    <property type="entry name" value="Serpin_sf"/>
</dbReference>
<feature type="chain" id="PRO_5045446868" description="Serpin domain-containing protein" evidence="1">
    <location>
        <begin position="27"/>
        <end position="367"/>
    </location>
</feature>
<name>A0ABT3FXW5_9BACT</name>
<sequence length="367" mass="40720">MKILRKRSSPWVKWAAVAGLSTGVHAADVLSVAHPDEDFATDRTVVWTPLFQAAWDRMNSDLGGVPVKVEPPNALMARLDAFKWQAGSVMPEGKWKVWSGAATPDFVAMANGEAARMTGDAQGPFSAAPEHPDARPGRRLVLALLDRELKFLKPLHRSTSMPLAFRGGEEREQPVKFFGVRGNLSGGFGGMVKILSRDADSHALEIRSDEKESLVLYLPKERESFGAACTKLQGWRKERLKGEHGSATDPSLHDKDDLRIPYLDLEARADFLPALDGLRFHPGTSVPYTIVKAEQRTKFKITEKGAKVRAKVELSADPFGEAPPPPPMTPRDFHFDRPFFVFMWREGAELPYFGTWIGDASGMEAWE</sequence>
<evidence type="ECO:0000256" key="1">
    <source>
        <dbReference type="SAM" id="SignalP"/>
    </source>
</evidence>
<dbReference type="SUPFAM" id="SSF56574">
    <property type="entry name" value="Serpins"/>
    <property type="match status" value="1"/>
</dbReference>
<dbReference type="EMBL" id="JAPDDR010000001">
    <property type="protein sequence ID" value="MCW1912426.1"/>
    <property type="molecule type" value="Genomic_DNA"/>
</dbReference>
<comment type="caution">
    <text evidence="2">The sequence shown here is derived from an EMBL/GenBank/DDBJ whole genome shotgun (WGS) entry which is preliminary data.</text>
</comment>
<gene>
    <name evidence="2" type="ORF">OJ996_02505</name>
</gene>
<accession>A0ABT3FXW5</accession>
<proteinExistence type="predicted"/>
<protein>
    <recommendedName>
        <fullName evidence="4">Serpin domain-containing protein</fullName>
    </recommendedName>
</protein>
<evidence type="ECO:0000313" key="2">
    <source>
        <dbReference type="EMBL" id="MCW1912426.1"/>
    </source>
</evidence>